<feature type="active site" description="Proton donor/acceptor" evidence="4">
    <location>
        <position position="84"/>
    </location>
</feature>
<dbReference type="Pfam" id="PF00300">
    <property type="entry name" value="His_Phos_1"/>
    <property type="match status" value="1"/>
</dbReference>
<dbReference type="PANTHER" id="PTHR48100:SF1">
    <property type="entry name" value="HISTIDINE PHOSPHATASE FAMILY PROTEIN-RELATED"/>
    <property type="match status" value="1"/>
</dbReference>
<dbReference type="EC" id="3.1.3.73" evidence="3"/>
<dbReference type="GO" id="GO:0005524">
    <property type="term" value="F:ATP binding"/>
    <property type="evidence" value="ECO:0007669"/>
    <property type="project" value="InterPro"/>
</dbReference>
<dbReference type="GO" id="GO:0006003">
    <property type="term" value="P:fructose 2,6-bisphosphate metabolic process"/>
    <property type="evidence" value="ECO:0007669"/>
    <property type="project" value="InterPro"/>
</dbReference>
<sequence>MKKTRVYLIRHGETEWNQYRRFQGHSDVELSAQGRHQARRLLLRLAGEPLDHIYASDLRRAAETARIIAEARSVPLEEDRRFRECHFGHWEGMTFAEIHQAYPEESQTWMKAPNRFQAPGGESFADVQQRTYPALLERVEQHVGQSIAIVAHGGTLRILLCAILGVDLDRAWQFRQDNTALNIIDFLDDTPFIERINDVTHLQAGAFPEG</sequence>
<dbReference type="OrthoDB" id="9781415at2"/>
<comment type="caution">
    <text evidence="6">The sequence shown here is derived from an EMBL/GenBank/DDBJ whole genome shotgun (WGS) entry which is preliminary data.</text>
</comment>
<dbReference type="Gene3D" id="3.40.50.1240">
    <property type="entry name" value="Phosphoglycerate mutase-like"/>
    <property type="match status" value="1"/>
</dbReference>
<dbReference type="RefSeq" id="WP_131919663.1">
    <property type="nucleotide sequence ID" value="NZ_JAOQNU010000017.1"/>
</dbReference>
<dbReference type="GO" id="GO:0005737">
    <property type="term" value="C:cytoplasm"/>
    <property type="evidence" value="ECO:0007669"/>
    <property type="project" value="TreeGrafter"/>
</dbReference>
<dbReference type="NCBIfam" id="TIGR03162">
    <property type="entry name" value="ribazole_cobC"/>
    <property type="match status" value="1"/>
</dbReference>
<dbReference type="SUPFAM" id="SSF53254">
    <property type="entry name" value="Phosphoglycerate mutase-like"/>
    <property type="match status" value="1"/>
</dbReference>
<dbReference type="InterPro" id="IPR003094">
    <property type="entry name" value="6Pfruct_kin"/>
</dbReference>
<dbReference type="GO" id="GO:0043755">
    <property type="term" value="F:alpha-ribazole phosphatase activity"/>
    <property type="evidence" value="ECO:0007669"/>
    <property type="project" value="UniProtKB-UniRule"/>
</dbReference>
<evidence type="ECO:0000256" key="4">
    <source>
        <dbReference type="PIRSR" id="PIRSR613078-1"/>
    </source>
</evidence>
<dbReference type="InterPro" id="IPR029033">
    <property type="entry name" value="His_PPase_superfam"/>
</dbReference>
<organism evidence="6 7">
    <name type="scientific">Heliophilum fasciatum</name>
    <dbReference type="NCBI Taxonomy" id="35700"/>
    <lineage>
        <taxon>Bacteria</taxon>
        <taxon>Bacillati</taxon>
        <taxon>Bacillota</taxon>
        <taxon>Clostridia</taxon>
        <taxon>Eubacteriales</taxon>
        <taxon>Heliobacteriaceae</taxon>
        <taxon>Heliophilum</taxon>
    </lineage>
</organism>
<accession>A0A4R2RU99</accession>
<evidence type="ECO:0000313" key="7">
    <source>
        <dbReference type="Proteomes" id="UP000294813"/>
    </source>
</evidence>
<feature type="binding site" evidence="5">
    <location>
        <position position="60"/>
    </location>
    <ligand>
        <name>substrate</name>
    </ligand>
</feature>
<keyword evidence="2" id="KW-0413">Isomerase</keyword>
<feature type="binding site" evidence="5">
    <location>
        <begin position="10"/>
        <end position="17"/>
    </location>
    <ligand>
        <name>substrate</name>
    </ligand>
</feature>
<dbReference type="PROSITE" id="PS00175">
    <property type="entry name" value="PG_MUTASE"/>
    <property type="match status" value="1"/>
</dbReference>
<dbReference type="InterPro" id="IPR017578">
    <property type="entry name" value="Ribazole_CobC"/>
</dbReference>
<protein>
    <recommendedName>
        <fullName evidence="3">Alpha-ribazole phosphatase</fullName>
        <ecNumber evidence="3">3.1.3.73</ecNumber>
    </recommendedName>
</protein>
<evidence type="ECO:0000256" key="2">
    <source>
        <dbReference type="ARBA" id="ARBA00023235"/>
    </source>
</evidence>
<dbReference type="CDD" id="cd07067">
    <property type="entry name" value="HP_PGM_like"/>
    <property type="match status" value="1"/>
</dbReference>
<dbReference type="AlphaFoldDB" id="A0A4R2RU99"/>
<evidence type="ECO:0000256" key="1">
    <source>
        <dbReference type="ARBA" id="ARBA00023152"/>
    </source>
</evidence>
<reference evidence="6 7" key="1">
    <citation type="submission" date="2019-03" db="EMBL/GenBank/DDBJ databases">
        <title>Genomic Encyclopedia of Type Strains, Phase IV (KMG-IV): sequencing the most valuable type-strain genomes for metagenomic binning, comparative biology and taxonomic classification.</title>
        <authorList>
            <person name="Goeker M."/>
        </authorList>
    </citation>
    <scope>NUCLEOTIDE SEQUENCE [LARGE SCALE GENOMIC DNA]</scope>
    <source>
        <strain evidence="6 7">DSM 11170</strain>
    </source>
</reference>
<gene>
    <name evidence="6" type="ORF">EDD73_11844</name>
</gene>
<dbReference type="InterPro" id="IPR001345">
    <property type="entry name" value="PG/BPGM_mutase_AS"/>
</dbReference>
<dbReference type="EMBL" id="SLXT01000018">
    <property type="protein sequence ID" value="TCP63501.1"/>
    <property type="molecule type" value="Genomic_DNA"/>
</dbReference>
<dbReference type="GO" id="GO:0009236">
    <property type="term" value="P:cobalamin biosynthetic process"/>
    <property type="evidence" value="ECO:0007669"/>
    <property type="project" value="UniProtKB-UniRule"/>
</dbReference>
<name>A0A4R2RU99_9FIRM</name>
<dbReference type="SMART" id="SM00855">
    <property type="entry name" value="PGAM"/>
    <property type="match status" value="1"/>
</dbReference>
<dbReference type="Proteomes" id="UP000294813">
    <property type="component" value="Unassembled WGS sequence"/>
</dbReference>
<keyword evidence="7" id="KW-1185">Reference proteome</keyword>
<dbReference type="InterPro" id="IPR050275">
    <property type="entry name" value="PGM_Phosphatase"/>
</dbReference>
<evidence type="ECO:0000256" key="3">
    <source>
        <dbReference type="NCBIfam" id="TIGR03162"/>
    </source>
</evidence>
<evidence type="ECO:0000313" key="6">
    <source>
        <dbReference type="EMBL" id="TCP63501.1"/>
    </source>
</evidence>
<feature type="active site" description="Tele-phosphohistidine intermediate" evidence="4">
    <location>
        <position position="11"/>
    </location>
</feature>
<dbReference type="PANTHER" id="PTHR48100">
    <property type="entry name" value="BROAD-SPECIFICITY PHOSPHATASE YOR283W-RELATED"/>
    <property type="match status" value="1"/>
</dbReference>
<evidence type="ECO:0000256" key="5">
    <source>
        <dbReference type="PIRSR" id="PIRSR613078-2"/>
    </source>
</evidence>
<dbReference type="PRINTS" id="PR00991">
    <property type="entry name" value="6PFRUCTKNASE"/>
</dbReference>
<proteinExistence type="predicted"/>
<keyword evidence="1" id="KW-0324">Glycolysis</keyword>
<dbReference type="InterPro" id="IPR013078">
    <property type="entry name" value="His_Pase_superF_clade-1"/>
</dbReference>